<protein>
    <submittedName>
        <fullName evidence="1">Uncharacterized protein</fullName>
    </submittedName>
</protein>
<sequence>MAMAAAGRAAAAKRRKTGRRFSCSYRLFLCGSGVNGEGKCFQTASWRGEAV</sequence>
<comment type="caution">
    <text evidence="1">The sequence shown here is derived from an EMBL/GenBank/DDBJ whole genome shotgun (WGS) entry which is preliminary data.</text>
</comment>
<reference evidence="1 2" key="1">
    <citation type="submission" date="2010-02" db="EMBL/GenBank/DDBJ databases">
        <authorList>
            <person name="Weinstock G."/>
            <person name="Sodergren E."/>
            <person name="Clifton S."/>
            <person name="Fulton L."/>
            <person name="Fulton B."/>
            <person name="Courtney L."/>
            <person name="Fronick C."/>
            <person name="Harrison M."/>
            <person name="Strong C."/>
            <person name="Farmer C."/>
            <person name="Delahaunty K."/>
            <person name="Markovic C."/>
            <person name="Hall O."/>
            <person name="Minx P."/>
            <person name="Tomlinson C."/>
            <person name="Mitreva M."/>
            <person name="Nelson J."/>
            <person name="Hou S."/>
            <person name="Wollam A."/>
            <person name="Pepin K.H."/>
            <person name="Johnson M."/>
            <person name="Bhonagiri V."/>
            <person name="Zhang X."/>
            <person name="Suruliraj S."/>
            <person name="Warren W."/>
            <person name="Chinwalla A."/>
            <person name="Mardis E.R."/>
            <person name="Wilson R.K."/>
        </authorList>
    </citation>
    <scope>NUCLEOTIDE SEQUENCE [LARGE SCALE GENOMIC DNA]</scope>
    <source>
        <strain evidence="1 2">ATCC 29315</strain>
    </source>
</reference>
<name>D4DP25_NEIEG</name>
<dbReference type="Proteomes" id="UP000005536">
    <property type="component" value="Unassembled WGS sequence"/>
</dbReference>
<gene>
    <name evidence="1" type="ORF">NEIELOOT_00809</name>
</gene>
<evidence type="ECO:0000313" key="1">
    <source>
        <dbReference type="EMBL" id="EFE50433.1"/>
    </source>
</evidence>
<proteinExistence type="predicted"/>
<organism evidence="1 2">
    <name type="scientific">Neisseria elongata subsp. glycolytica ATCC 29315</name>
    <dbReference type="NCBI Taxonomy" id="546263"/>
    <lineage>
        <taxon>Bacteria</taxon>
        <taxon>Pseudomonadati</taxon>
        <taxon>Pseudomonadota</taxon>
        <taxon>Betaproteobacteria</taxon>
        <taxon>Neisseriales</taxon>
        <taxon>Neisseriaceae</taxon>
        <taxon>Neisseria</taxon>
    </lineage>
</organism>
<accession>D4DP25</accession>
<dbReference type="AlphaFoldDB" id="D4DP25"/>
<dbReference type="EMBL" id="ADBF01000019">
    <property type="protein sequence ID" value="EFE50433.1"/>
    <property type="molecule type" value="Genomic_DNA"/>
</dbReference>
<evidence type="ECO:0000313" key="2">
    <source>
        <dbReference type="Proteomes" id="UP000005536"/>
    </source>
</evidence>